<keyword evidence="6 15" id="KW-0347">Helicase</keyword>
<keyword evidence="9 15" id="KW-0496">Mitochondrion</keyword>
<keyword evidence="5 15" id="KW-0378">Hydrolase</keyword>
<evidence type="ECO:0000256" key="4">
    <source>
        <dbReference type="ARBA" id="ARBA00022763"/>
    </source>
</evidence>
<dbReference type="SMART" id="SM00382">
    <property type="entry name" value="AAA"/>
    <property type="match status" value="1"/>
</dbReference>
<dbReference type="Proteomes" id="UP000018001">
    <property type="component" value="Unassembled WGS sequence"/>
</dbReference>
<keyword evidence="3 15" id="KW-0547">Nucleotide-binding</keyword>
<organism evidence="18 19">
    <name type="scientific">Byssochlamys spectabilis (strain No. 5 / NBRC 109023)</name>
    <name type="common">Paecilomyces variotii</name>
    <dbReference type="NCBI Taxonomy" id="1356009"/>
    <lineage>
        <taxon>Eukaryota</taxon>
        <taxon>Fungi</taxon>
        <taxon>Dikarya</taxon>
        <taxon>Ascomycota</taxon>
        <taxon>Pezizomycotina</taxon>
        <taxon>Eurotiomycetes</taxon>
        <taxon>Eurotiomycetidae</taxon>
        <taxon>Eurotiales</taxon>
        <taxon>Thermoascaceae</taxon>
        <taxon>Paecilomyces</taxon>
    </lineage>
</organism>
<feature type="compositionally biased region" description="Low complexity" evidence="16">
    <location>
        <begin position="244"/>
        <end position="258"/>
    </location>
</feature>
<evidence type="ECO:0000256" key="16">
    <source>
        <dbReference type="SAM" id="MobiDB-lite"/>
    </source>
</evidence>
<dbReference type="Pfam" id="PF05970">
    <property type="entry name" value="PIF1"/>
    <property type="match status" value="1"/>
</dbReference>
<feature type="compositionally biased region" description="Basic and acidic residues" evidence="16">
    <location>
        <begin position="302"/>
        <end position="323"/>
    </location>
</feature>
<dbReference type="Pfam" id="PF21530">
    <property type="entry name" value="Pif1_2B_dom"/>
    <property type="match status" value="1"/>
</dbReference>
<comment type="catalytic activity">
    <reaction evidence="14 15">
        <text>ATP + H2O = ADP + phosphate + H(+)</text>
        <dbReference type="Rhea" id="RHEA:13065"/>
        <dbReference type="ChEBI" id="CHEBI:15377"/>
        <dbReference type="ChEBI" id="CHEBI:15378"/>
        <dbReference type="ChEBI" id="CHEBI:30616"/>
        <dbReference type="ChEBI" id="CHEBI:43474"/>
        <dbReference type="ChEBI" id="CHEBI:456216"/>
        <dbReference type="EC" id="5.6.2.3"/>
    </reaction>
</comment>
<evidence type="ECO:0000256" key="10">
    <source>
        <dbReference type="ARBA" id="ARBA00023172"/>
    </source>
</evidence>
<dbReference type="EMBL" id="BAUL01000050">
    <property type="protein sequence ID" value="GAD93197.1"/>
    <property type="molecule type" value="Genomic_DNA"/>
</dbReference>
<dbReference type="eggNOG" id="KOG0987">
    <property type="taxonomic scope" value="Eukaryota"/>
</dbReference>
<keyword evidence="11 15" id="KW-0234">DNA repair</keyword>
<keyword evidence="10 15" id="KW-0233">DNA recombination</keyword>
<dbReference type="InterPro" id="IPR049163">
    <property type="entry name" value="Pif1-like_2B_dom"/>
</dbReference>
<evidence type="ECO:0000313" key="19">
    <source>
        <dbReference type="Proteomes" id="UP000018001"/>
    </source>
</evidence>
<comment type="caution">
    <text evidence="18">The sequence shown here is derived from an EMBL/GenBank/DDBJ whole genome shotgun (WGS) entry which is preliminary data.</text>
</comment>
<evidence type="ECO:0000256" key="6">
    <source>
        <dbReference type="ARBA" id="ARBA00022806"/>
    </source>
</evidence>
<dbReference type="AlphaFoldDB" id="V5FX47"/>
<dbReference type="InParanoid" id="V5FX47"/>
<dbReference type="OrthoDB" id="432234at2759"/>
<dbReference type="GO" id="GO:0006310">
    <property type="term" value="P:DNA recombination"/>
    <property type="evidence" value="ECO:0007669"/>
    <property type="project" value="UniProtKB-UniRule"/>
</dbReference>
<dbReference type="GO" id="GO:0000723">
    <property type="term" value="P:telomere maintenance"/>
    <property type="evidence" value="ECO:0007669"/>
    <property type="project" value="InterPro"/>
</dbReference>
<dbReference type="HAMAP" id="MF_03176">
    <property type="entry name" value="PIF1"/>
    <property type="match status" value="1"/>
</dbReference>
<evidence type="ECO:0000259" key="17">
    <source>
        <dbReference type="SMART" id="SM00382"/>
    </source>
</evidence>
<dbReference type="InterPro" id="IPR048293">
    <property type="entry name" value="PIF1_RRM3_pfh1"/>
</dbReference>
<dbReference type="GO" id="GO:0005739">
    <property type="term" value="C:mitochondrion"/>
    <property type="evidence" value="ECO:0007669"/>
    <property type="project" value="UniProtKB-SubCell"/>
</dbReference>
<keyword evidence="12 15" id="KW-0413">Isomerase</keyword>
<feature type="domain" description="AAA+ ATPase" evidence="17">
    <location>
        <begin position="351"/>
        <end position="543"/>
    </location>
</feature>
<dbReference type="InterPro" id="IPR051055">
    <property type="entry name" value="PIF1_helicase"/>
</dbReference>
<keyword evidence="4 15" id="KW-0227">DNA damage</keyword>
<keyword evidence="7 15" id="KW-0067">ATP-binding</keyword>
<comment type="function">
    <text evidence="15">DNA-dependent ATPase and 5'-3' DNA helicase required for the maintenance of both mitochondrial and nuclear genome stability.</text>
</comment>
<evidence type="ECO:0000256" key="14">
    <source>
        <dbReference type="ARBA" id="ARBA00048954"/>
    </source>
</evidence>
<gene>
    <name evidence="15" type="primary">PIF1</name>
    <name evidence="18" type="ORF">PVAR5_1804</name>
</gene>
<protein>
    <recommendedName>
        <fullName evidence="15">ATP-dependent DNA helicase PIF1</fullName>
        <ecNumber evidence="15">5.6.2.3</ecNumber>
    </recommendedName>
    <alternativeName>
        <fullName evidence="15">DNA 5'-3' helicase PIF1</fullName>
    </alternativeName>
    <alternativeName>
        <fullName evidence="15">DNA repair and recombination helicase PIF1</fullName>
    </alternativeName>
</protein>
<dbReference type="FunCoup" id="V5FX47">
    <property type="interactions" value="746"/>
</dbReference>
<evidence type="ECO:0000256" key="2">
    <source>
        <dbReference type="ARBA" id="ARBA00004604"/>
    </source>
</evidence>
<feature type="binding site" evidence="15">
    <location>
        <begin position="359"/>
        <end position="366"/>
    </location>
    <ligand>
        <name>ATP</name>
        <dbReference type="ChEBI" id="CHEBI:30616"/>
    </ligand>
</feature>
<proteinExistence type="inferred from homology"/>
<comment type="similarity">
    <text evidence="15">Belongs to the helicase family. PIF1 subfamily.</text>
</comment>
<dbReference type="GO" id="GO:0016887">
    <property type="term" value="F:ATP hydrolysis activity"/>
    <property type="evidence" value="ECO:0007669"/>
    <property type="project" value="RHEA"/>
</dbReference>
<feature type="DNA-binding region" evidence="15">
    <location>
        <begin position="769"/>
        <end position="788"/>
    </location>
</feature>
<evidence type="ECO:0000256" key="12">
    <source>
        <dbReference type="ARBA" id="ARBA00023235"/>
    </source>
</evidence>
<comment type="subunit">
    <text evidence="15">Monomer.</text>
</comment>
<evidence type="ECO:0000256" key="11">
    <source>
        <dbReference type="ARBA" id="ARBA00023204"/>
    </source>
</evidence>
<dbReference type="PANTHER" id="PTHR47642:SF5">
    <property type="entry name" value="ATP-DEPENDENT DNA HELICASE"/>
    <property type="match status" value="1"/>
</dbReference>
<name>V5FX47_BYSSN</name>
<dbReference type="CDD" id="cd18809">
    <property type="entry name" value="SF1_C_RecD"/>
    <property type="match status" value="1"/>
</dbReference>
<dbReference type="InterPro" id="IPR003593">
    <property type="entry name" value="AAA+_ATPase"/>
</dbReference>
<dbReference type="Gene3D" id="3.40.50.300">
    <property type="entry name" value="P-loop containing nucleotide triphosphate hydrolases"/>
    <property type="match status" value="1"/>
</dbReference>
<keyword evidence="8 15" id="KW-0238">DNA-binding</keyword>
<feature type="compositionally biased region" description="Polar residues" evidence="16">
    <location>
        <begin position="198"/>
        <end position="219"/>
    </location>
</feature>
<evidence type="ECO:0000256" key="7">
    <source>
        <dbReference type="ARBA" id="ARBA00022840"/>
    </source>
</evidence>
<feature type="compositionally biased region" description="Acidic residues" evidence="16">
    <location>
        <begin position="159"/>
        <end position="169"/>
    </location>
</feature>
<keyword evidence="13 15" id="KW-0539">Nucleus</keyword>
<evidence type="ECO:0000256" key="5">
    <source>
        <dbReference type="ARBA" id="ARBA00022801"/>
    </source>
</evidence>
<evidence type="ECO:0000256" key="13">
    <source>
        <dbReference type="ARBA" id="ARBA00023242"/>
    </source>
</evidence>
<dbReference type="GO" id="GO:0006281">
    <property type="term" value="P:DNA repair"/>
    <property type="evidence" value="ECO:0007669"/>
    <property type="project" value="UniProtKB-UniRule"/>
</dbReference>
<evidence type="ECO:0000256" key="15">
    <source>
        <dbReference type="HAMAP-Rule" id="MF_03176"/>
    </source>
</evidence>
<comment type="subcellular location">
    <subcellularLocation>
        <location evidence="2">Nucleus</location>
        <location evidence="2">Nucleolus</location>
    </subcellularLocation>
    <subcellularLocation>
        <location evidence="15">Nucleus</location>
    </subcellularLocation>
    <subcellularLocation>
        <location evidence="15">Mitochondrion</location>
    </subcellularLocation>
</comment>
<dbReference type="GO" id="GO:0005730">
    <property type="term" value="C:nucleolus"/>
    <property type="evidence" value="ECO:0007669"/>
    <property type="project" value="UniProtKB-SubCell"/>
</dbReference>
<dbReference type="GO" id="GO:0005524">
    <property type="term" value="F:ATP binding"/>
    <property type="evidence" value="ECO:0007669"/>
    <property type="project" value="UniProtKB-UniRule"/>
</dbReference>
<dbReference type="GO" id="GO:0003697">
    <property type="term" value="F:single-stranded DNA binding"/>
    <property type="evidence" value="ECO:0007669"/>
    <property type="project" value="UniProtKB-ARBA"/>
</dbReference>
<dbReference type="GO" id="GO:0043139">
    <property type="term" value="F:5'-3' DNA helicase activity"/>
    <property type="evidence" value="ECO:0007669"/>
    <property type="project" value="UniProtKB-UniRule"/>
</dbReference>
<dbReference type="FunFam" id="3.40.50.300:FF:001226">
    <property type="entry name" value="ATP-dependent DNA helicase PIF1"/>
    <property type="match status" value="1"/>
</dbReference>
<evidence type="ECO:0000256" key="1">
    <source>
        <dbReference type="ARBA" id="ARBA00001946"/>
    </source>
</evidence>
<keyword evidence="19" id="KW-1185">Reference proteome</keyword>
<dbReference type="CDD" id="cd18037">
    <property type="entry name" value="DEXSc_Pif1_like"/>
    <property type="match status" value="1"/>
</dbReference>
<evidence type="ECO:0000256" key="3">
    <source>
        <dbReference type="ARBA" id="ARBA00022741"/>
    </source>
</evidence>
<evidence type="ECO:0000313" key="18">
    <source>
        <dbReference type="EMBL" id="GAD93197.1"/>
    </source>
</evidence>
<sequence>MDHVASRVSRRELSNNESFQDDYQRGLDYVGRYSCYDAPSVPLIDPYMLTYATRGRSLALVVQGFSFPTAPRIGSLYSTSSRRLQSSDDSAMFKKAVQEHSGPVKLSQSTISRVNAPVQSTSTPSSQPAGFKRKFEMTSSGQSTLSSLHSAVYFDENDFDDDDELDLESPDPFPEPKRAMSSTPTESSFRYPALKESFGSNSSSQTRIPARTEASTLPKAQNDVKYPDLPPVLANEMPPPDNVPSSSIPLPWSSSPPSHMLPPPKRRTLPWLNNEAETTTDEPVTPAKSKPAYPWNKTMSAVKDEQKELRRQNKKRQQVEGKSRVHQPRQRVASLFLSAEQRGVLEAVVDKGKSIFFTGSAGTGKSVLMREIIKKLRDKYRREPDRVAVTASTGLAACNIEGVTLHSFAGIGLGKEAVPELVKKIKKNQKARNRWMRTKILIIDEVSMVDGDLFDKLEEIARRIRNNGRPFGGIQLIVTGDFFQLPPVPDSSREAKFAFSAATWNTCIQHTILLTHVFRQKDPEFAEMLNEMRLGKITPRTIEVFKKLSRPLDFHDALEATELFPTRAEVENANSARMQRLSGEVMTFHATDSGSIKDVQFREKLLANCMAPPVIHLKKGAQVMLIKNMEDTLVNGSLGRVVAFMDEATFDYYRKNEDEFGDEDGALSDEEKANRARKKLKSFGYKENEGAVTTSRKWPLVCFVQPDGTERHLLCQPETWKIELPNGEIQAQRQQVPLILAWALSIHKAQGQTLQRVKVDLGRVFEKGQAYVALSRATSQAGLQVLRFEPRKVMVHPKVIQFYSNLVSINQVIKSKPAAGDTGAKRDEDFDEFEEDYLAEMYA</sequence>
<dbReference type="HOGENOM" id="CLU_001613_0_1_1"/>
<accession>V5FX47</accession>
<evidence type="ECO:0000256" key="9">
    <source>
        <dbReference type="ARBA" id="ARBA00023128"/>
    </source>
</evidence>
<dbReference type="SUPFAM" id="SSF52540">
    <property type="entry name" value="P-loop containing nucleoside triphosphate hydrolases"/>
    <property type="match status" value="2"/>
</dbReference>
<feature type="region of interest" description="Disordered" evidence="16">
    <location>
        <begin position="159"/>
        <end position="328"/>
    </location>
</feature>
<evidence type="ECO:0000256" key="8">
    <source>
        <dbReference type="ARBA" id="ARBA00023125"/>
    </source>
</evidence>
<reference evidence="19" key="1">
    <citation type="journal article" date="2014" name="Genome Announc.">
        <title>Draft genome sequence of the formaldehyde-resistant fungus Byssochlamys spectabilis No. 5 (anamorph Paecilomyces variotii No. 5) (NBRC109023).</title>
        <authorList>
            <person name="Oka T."/>
            <person name="Ekino K."/>
            <person name="Fukuda K."/>
            <person name="Nomura Y."/>
        </authorList>
    </citation>
    <scope>NUCLEOTIDE SEQUENCE [LARGE SCALE GENOMIC DNA]</scope>
    <source>
        <strain evidence="19">No. 5 / NBRC 109023</strain>
    </source>
</reference>
<dbReference type="PANTHER" id="PTHR47642">
    <property type="entry name" value="ATP-DEPENDENT DNA HELICASE"/>
    <property type="match status" value="1"/>
</dbReference>
<dbReference type="EC" id="5.6.2.3" evidence="15"/>
<dbReference type="InterPro" id="IPR010285">
    <property type="entry name" value="DNA_helicase_pif1-like_DEAD"/>
</dbReference>
<dbReference type="InterPro" id="IPR027417">
    <property type="entry name" value="P-loop_NTPase"/>
</dbReference>
<comment type="cofactor">
    <cofactor evidence="1 15">
        <name>Mg(2+)</name>
        <dbReference type="ChEBI" id="CHEBI:18420"/>
    </cofactor>
</comment>